<dbReference type="InterPro" id="IPR042103">
    <property type="entry name" value="SerRS_1_N_sf"/>
</dbReference>
<organism evidence="12 13">
    <name type="scientific">Candidatus Veblenbacteria bacterium RIFOXYA2_FULL_43_9</name>
    <dbReference type="NCBI Taxonomy" id="1802425"/>
    <lineage>
        <taxon>Bacteria</taxon>
        <taxon>Candidatus Vebleniibacteriota</taxon>
    </lineage>
</organism>
<proteinExistence type="predicted"/>
<evidence type="ECO:0000256" key="9">
    <source>
        <dbReference type="PIRSR" id="PIRSR001529-2"/>
    </source>
</evidence>
<evidence type="ECO:0000256" key="5">
    <source>
        <dbReference type="ARBA" id="ARBA00022917"/>
    </source>
</evidence>
<keyword evidence="10" id="KW-0175">Coiled coil</keyword>
<feature type="binding site" evidence="9">
    <location>
        <begin position="248"/>
        <end position="250"/>
    </location>
    <ligand>
        <name>ATP</name>
        <dbReference type="ChEBI" id="CHEBI:30616"/>
    </ligand>
</feature>
<dbReference type="PIRSF" id="PIRSF001529">
    <property type="entry name" value="Ser-tRNA-synth_IIa"/>
    <property type="match status" value="1"/>
</dbReference>
<dbReference type="InterPro" id="IPR010978">
    <property type="entry name" value="tRNA-bd_arm"/>
</dbReference>
<dbReference type="InterPro" id="IPR006195">
    <property type="entry name" value="aa-tRNA-synth_II"/>
</dbReference>
<dbReference type="Pfam" id="PF02403">
    <property type="entry name" value="Seryl_tRNA_N"/>
    <property type="match status" value="1"/>
</dbReference>
<feature type="binding site" evidence="8">
    <location>
        <position position="271"/>
    </location>
    <ligand>
        <name>L-serine</name>
        <dbReference type="ChEBI" id="CHEBI:33384"/>
    </ligand>
</feature>
<dbReference type="GO" id="GO:0005737">
    <property type="term" value="C:cytoplasm"/>
    <property type="evidence" value="ECO:0007669"/>
    <property type="project" value="UniProtKB-UniRule"/>
</dbReference>
<dbReference type="SUPFAM" id="SSF55681">
    <property type="entry name" value="Class II aaRS and biotin synthetases"/>
    <property type="match status" value="1"/>
</dbReference>
<evidence type="ECO:0000313" key="12">
    <source>
        <dbReference type="EMBL" id="OHA55003.1"/>
    </source>
</evidence>
<evidence type="ECO:0000256" key="7">
    <source>
        <dbReference type="NCBIfam" id="TIGR00414"/>
    </source>
</evidence>
<keyword evidence="6" id="KW-0030">Aminoacyl-tRNA synthetase</keyword>
<sequence>MLDIKYIREHADEVQKGVAAKGVKADINAILKLDGERRELQTVVDELRQQQKTFGANDIEAGKVNKAKLKEKEEQLNQVSVKAEAALKELPNLPKADVKVGNSEADNEIIRTVGKIPKFKFQPKDYLELAHQHDLIDMERAAKVSGSRFGYLKNEAALLEFALIQYGLEITRSKGFIPVVPPVLINEEAMEAMGYLEHGGKDETYHLVKDKLYLVGTAEQSIGPMHMNEVLTLNDMPRRYVGFSSCFRSEAGSYGKDTKGILRVHQFDKLEMVVFTTPQESDVELEKLLAIEEELMQGLKLPYQVIKMCTADLGDPAARKYDIETWIPSEGRYRETHSCSTTTDFQARRLNTRFKNAEGKTEHVHMLNGTVFAVGRTLIAILENYQQADATIEVPKVLRPYMGKLKVIGKK</sequence>
<feature type="site" description="Important for serine binding" evidence="8">
    <location>
        <position position="370"/>
    </location>
</feature>
<evidence type="ECO:0000259" key="11">
    <source>
        <dbReference type="PROSITE" id="PS50862"/>
    </source>
</evidence>
<dbReference type="InterPro" id="IPR033729">
    <property type="entry name" value="SerRS_core"/>
</dbReference>
<accession>A0A1G2Q352</accession>
<dbReference type="AlphaFoldDB" id="A0A1G2Q352"/>
<evidence type="ECO:0000256" key="4">
    <source>
        <dbReference type="ARBA" id="ARBA00022840"/>
    </source>
</evidence>
<dbReference type="InterPro" id="IPR002314">
    <property type="entry name" value="aa-tRNA-synt_IIb"/>
</dbReference>
<feature type="binding site" evidence="9">
    <location>
        <begin position="335"/>
        <end position="338"/>
    </location>
    <ligand>
        <name>ATP</name>
        <dbReference type="ChEBI" id="CHEBI:30616"/>
    </ligand>
</feature>
<dbReference type="GO" id="GO:0006434">
    <property type="term" value="P:seryl-tRNA aminoacylation"/>
    <property type="evidence" value="ECO:0007669"/>
    <property type="project" value="UniProtKB-UniRule"/>
</dbReference>
<dbReference type="Gene3D" id="3.30.930.10">
    <property type="entry name" value="Bira Bifunctional Protein, Domain 2"/>
    <property type="match status" value="1"/>
</dbReference>
<dbReference type="InterPro" id="IPR045864">
    <property type="entry name" value="aa-tRNA-synth_II/BPL/LPL"/>
</dbReference>
<keyword evidence="3" id="KW-0547">Nucleotide-binding</keyword>
<feature type="domain" description="Aminoacyl-transfer RNA synthetases class-II family profile" evidence="11">
    <location>
        <begin position="125"/>
        <end position="395"/>
    </location>
</feature>
<keyword evidence="4 9" id="KW-0067">ATP-binding</keyword>
<keyword evidence="5" id="KW-0648">Protein biosynthesis</keyword>
<dbReference type="CDD" id="cd00770">
    <property type="entry name" value="SerRS_core"/>
    <property type="match status" value="1"/>
</dbReference>
<evidence type="ECO:0000256" key="10">
    <source>
        <dbReference type="SAM" id="Coils"/>
    </source>
</evidence>
<gene>
    <name evidence="12" type="ORF">A2226_01435</name>
</gene>
<dbReference type="NCBIfam" id="TIGR00414">
    <property type="entry name" value="serS"/>
    <property type="match status" value="1"/>
</dbReference>
<feature type="binding site" evidence="8">
    <location>
        <position position="248"/>
    </location>
    <ligand>
        <name>L-serine</name>
        <dbReference type="ChEBI" id="CHEBI:33384"/>
    </ligand>
</feature>
<feature type="coiled-coil region" evidence="10">
    <location>
        <begin position="30"/>
        <end position="89"/>
    </location>
</feature>
<evidence type="ECO:0000256" key="3">
    <source>
        <dbReference type="ARBA" id="ARBA00022741"/>
    </source>
</evidence>
<feature type="binding site" evidence="8">
    <location>
        <position position="217"/>
    </location>
    <ligand>
        <name>L-serine</name>
        <dbReference type="ChEBI" id="CHEBI:33384"/>
    </ligand>
</feature>
<dbReference type="Pfam" id="PF00587">
    <property type="entry name" value="tRNA-synt_2b"/>
    <property type="match status" value="1"/>
</dbReference>
<evidence type="ECO:0000256" key="2">
    <source>
        <dbReference type="ARBA" id="ARBA00022598"/>
    </source>
</evidence>
<feature type="binding site" evidence="9">
    <location>
        <begin position="264"/>
        <end position="267"/>
    </location>
    <ligand>
        <name>ATP</name>
        <dbReference type="ChEBI" id="CHEBI:30616"/>
    </ligand>
</feature>
<evidence type="ECO:0000313" key="13">
    <source>
        <dbReference type="Proteomes" id="UP000178936"/>
    </source>
</evidence>
<keyword evidence="2 12" id="KW-0436">Ligase</keyword>
<dbReference type="GO" id="GO:0004828">
    <property type="term" value="F:serine-tRNA ligase activity"/>
    <property type="evidence" value="ECO:0007669"/>
    <property type="project" value="UniProtKB-UniRule"/>
</dbReference>
<protein>
    <recommendedName>
        <fullName evidence="1 7">Serine--tRNA ligase</fullName>
        <ecNumber evidence="1 7">6.1.1.11</ecNumber>
    </recommendedName>
</protein>
<evidence type="ECO:0000256" key="8">
    <source>
        <dbReference type="PIRSR" id="PIRSR001529-1"/>
    </source>
</evidence>
<name>A0A1G2Q352_9BACT</name>
<dbReference type="Gene3D" id="1.10.287.40">
    <property type="entry name" value="Serine-tRNA synthetase, tRNA binding domain"/>
    <property type="match status" value="1"/>
</dbReference>
<comment type="caution">
    <text evidence="12">The sequence shown here is derived from an EMBL/GenBank/DDBJ whole genome shotgun (WGS) entry which is preliminary data.</text>
</comment>
<feature type="binding site" evidence="8">
    <location>
        <position position="368"/>
    </location>
    <ligand>
        <name>L-serine</name>
        <dbReference type="ChEBI" id="CHEBI:33384"/>
    </ligand>
</feature>
<dbReference type="PROSITE" id="PS50862">
    <property type="entry name" value="AA_TRNA_LIGASE_II"/>
    <property type="match status" value="1"/>
</dbReference>
<dbReference type="SUPFAM" id="SSF46589">
    <property type="entry name" value="tRNA-binding arm"/>
    <property type="match status" value="1"/>
</dbReference>
<evidence type="ECO:0000256" key="1">
    <source>
        <dbReference type="ARBA" id="ARBA00012840"/>
    </source>
</evidence>
<dbReference type="PANTHER" id="PTHR11778">
    <property type="entry name" value="SERYL-TRNA SYNTHETASE"/>
    <property type="match status" value="1"/>
</dbReference>
<dbReference type="GO" id="GO:0005524">
    <property type="term" value="F:ATP binding"/>
    <property type="evidence" value="ECO:0007669"/>
    <property type="project" value="UniProtKB-KW"/>
</dbReference>
<dbReference type="EC" id="6.1.1.11" evidence="1 7"/>
<dbReference type="EMBL" id="MHTB01000029">
    <property type="protein sequence ID" value="OHA55003.1"/>
    <property type="molecule type" value="Genomic_DNA"/>
</dbReference>
<dbReference type="InterPro" id="IPR002317">
    <property type="entry name" value="Ser-tRNA-ligase_type_1"/>
</dbReference>
<dbReference type="InterPro" id="IPR015866">
    <property type="entry name" value="Ser-tRNA-synth_1_N"/>
</dbReference>
<dbReference type="Proteomes" id="UP000178936">
    <property type="component" value="Unassembled WGS sequence"/>
</dbReference>
<evidence type="ECO:0000256" key="6">
    <source>
        <dbReference type="ARBA" id="ARBA00023146"/>
    </source>
</evidence>
<dbReference type="PRINTS" id="PR00981">
    <property type="entry name" value="TRNASYNTHSER"/>
</dbReference>
<reference evidence="12 13" key="1">
    <citation type="journal article" date="2016" name="Nat. Commun.">
        <title>Thousands of microbial genomes shed light on interconnected biogeochemical processes in an aquifer system.</title>
        <authorList>
            <person name="Anantharaman K."/>
            <person name="Brown C.T."/>
            <person name="Hug L.A."/>
            <person name="Sharon I."/>
            <person name="Castelle C.J."/>
            <person name="Probst A.J."/>
            <person name="Thomas B.C."/>
            <person name="Singh A."/>
            <person name="Wilkins M.J."/>
            <person name="Karaoz U."/>
            <person name="Brodie E.L."/>
            <person name="Williams K.H."/>
            <person name="Hubbard S.S."/>
            <person name="Banfield J.F."/>
        </authorList>
    </citation>
    <scope>NUCLEOTIDE SEQUENCE [LARGE SCALE GENOMIC DNA]</scope>
</reference>